<keyword evidence="5" id="KW-1185">Reference proteome</keyword>
<name>A0A9X3MZL2_9ACTN</name>
<gene>
    <name evidence="4" type="ORF">OM076_35790</name>
</gene>
<organism evidence="4 5">
    <name type="scientific">Solirubrobacter ginsenosidimutans</name>
    <dbReference type="NCBI Taxonomy" id="490573"/>
    <lineage>
        <taxon>Bacteria</taxon>
        <taxon>Bacillati</taxon>
        <taxon>Actinomycetota</taxon>
        <taxon>Thermoleophilia</taxon>
        <taxon>Solirubrobacterales</taxon>
        <taxon>Solirubrobacteraceae</taxon>
        <taxon>Solirubrobacter</taxon>
    </lineage>
</organism>
<accession>A0A9X3MZL2</accession>
<evidence type="ECO:0000256" key="2">
    <source>
        <dbReference type="ARBA" id="ARBA00035108"/>
    </source>
</evidence>
<protein>
    <submittedName>
        <fullName evidence="4">GvpL/GvpF family gas vesicle protein</fullName>
    </submittedName>
</protein>
<dbReference type="Proteomes" id="UP001149140">
    <property type="component" value="Unassembled WGS sequence"/>
</dbReference>
<sequence length="203" mass="22104">MIWLYAVCEDPQRPLPDVSGLGGAPLEGIPDGPLLAVATRHDHVPDSTAADALWTHQRVVESIQRERAVVPVRFGTRHADPDRVRAALAGRRGQLLAALERVRGRVELAMRVIEPGEALDGRAYLARRRKAAALHDALTALAVAEVRRPERGGQELLRGAYLVERPALRAFTAAVETLQREHPEASLVCTGPWPAYSFVGDPG</sequence>
<keyword evidence="1" id="KW-0304">Gas vesicle</keyword>
<comment type="caution">
    <text evidence="4">The sequence shown here is derived from an EMBL/GenBank/DDBJ whole genome shotgun (WGS) entry which is preliminary data.</text>
</comment>
<dbReference type="AlphaFoldDB" id="A0A9X3MZL2"/>
<evidence type="ECO:0000313" key="4">
    <source>
        <dbReference type="EMBL" id="MDA0165685.1"/>
    </source>
</evidence>
<evidence type="ECO:0000256" key="3">
    <source>
        <dbReference type="ARBA" id="ARBA00035643"/>
    </source>
</evidence>
<dbReference type="RefSeq" id="WP_270044945.1">
    <property type="nucleotide sequence ID" value="NZ_JAPDOD010000050.1"/>
</dbReference>
<dbReference type="InterPro" id="IPR009430">
    <property type="entry name" value="GvpL/GvpF"/>
</dbReference>
<dbReference type="GO" id="GO:0031411">
    <property type="term" value="C:gas vesicle"/>
    <property type="evidence" value="ECO:0007669"/>
    <property type="project" value="UniProtKB-SubCell"/>
</dbReference>
<reference evidence="4" key="1">
    <citation type="submission" date="2022-10" db="EMBL/GenBank/DDBJ databases">
        <title>The WGS of Solirubrobacter ginsenosidimutans DSM 21036.</title>
        <authorList>
            <person name="Jiang Z."/>
        </authorList>
    </citation>
    <scope>NUCLEOTIDE SEQUENCE</scope>
    <source>
        <strain evidence="4">DSM 21036</strain>
    </source>
</reference>
<comment type="subcellular location">
    <subcellularLocation>
        <location evidence="2">Gas vesicle</location>
    </subcellularLocation>
</comment>
<proteinExistence type="inferred from homology"/>
<dbReference type="GO" id="GO:0031412">
    <property type="term" value="P:gas vesicle organization"/>
    <property type="evidence" value="ECO:0007669"/>
    <property type="project" value="InterPro"/>
</dbReference>
<dbReference type="EMBL" id="JAPDOD010000050">
    <property type="protein sequence ID" value="MDA0165685.1"/>
    <property type="molecule type" value="Genomic_DNA"/>
</dbReference>
<evidence type="ECO:0000313" key="5">
    <source>
        <dbReference type="Proteomes" id="UP001149140"/>
    </source>
</evidence>
<comment type="similarity">
    <text evidence="3">Belongs to the gas vesicle GvpF/GvpL family.</text>
</comment>
<dbReference type="Pfam" id="PF06386">
    <property type="entry name" value="GvpL_GvpF"/>
    <property type="match status" value="1"/>
</dbReference>
<dbReference type="PANTHER" id="PTHR36852">
    <property type="entry name" value="PROTEIN GVPL 2"/>
    <property type="match status" value="1"/>
</dbReference>
<evidence type="ECO:0000256" key="1">
    <source>
        <dbReference type="ARBA" id="ARBA00022987"/>
    </source>
</evidence>
<dbReference type="PANTHER" id="PTHR36852:SF1">
    <property type="entry name" value="PROTEIN GVPL 2"/>
    <property type="match status" value="1"/>
</dbReference>